<evidence type="ECO:0000313" key="12">
    <source>
        <dbReference type="Proteomes" id="UP001217918"/>
    </source>
</evidence>
<dbReference type="AlphaFoldDB" id="A0AAD9I704"/>
<feature type="compositionally biased region" description="Basic and acidic residues" evidence="8">
    <location>
        <begin position="28"/>
        <end position="45"/>
    </location>
</feature>
<feature type="domain" description="Sugar phosphate transporter" evidence="10">
    <location>
        <begin position="136"/>
        <end position="243"/>
    </location>
</feature>
<evidence type="ECO:0000256" key="4">
    <source>
        <dbReference type="ARBA" id="ARBA00011182"/>
    </source>
</evidence>
<keyword evidence="6 9" id="KW-1133">Transmembrane helix</keyword>
<feature type="domain" description="Sugar phosphate transporter" evidence="10">
    <location>
        <begin position="251"/>
        <end position="413"/>
    </location>
</feature>
<evidence type="ECO:0000256" key="1">
    <source>
        <dbReference type="ARBA" id="ARBA00003420"/>
    </source>
</evidence>
<comment type="subunit">
    <text evidence="4">Homooligomer.</text>
</comment>
<feature type="transmembrane region" description="Helical" evidence="9">
    <location>
        <begin position="244"/>
        <end position="266"/>
    </location>
</feature>
<evidence type="ECO:0000259" key="10">
    <source>
        <dbReference type="Pfam" id="PF03151"/>
    </source>
</evidence>
<comment type="similarity">
    <text evidence="3">Belongs to the TPT transporter family. SLC35D subfamily.</text>
</comment>
<keyword evidence="12" id="KW-1185">Reference proteome</keyword>
<evidence type="ECO:0000256" key="2">
    <source>
        <dbReference type="ARBA" id="ARBA00004477"/>
    </source>
</evidence>
<evidence type="ECO:0000256" key="6">
    <source>
        <dbReference type="ARBA" id="ARBA00022989"/>
    </source>
</evidence>
<dbReference type="PANTHER" id="PTHR11132">
    <property type="entry name" value="SOLUTE CARRIER FAMILY 35"/>
    <property type="match status" value="1"/>
</dbReference>
<keyword evidence="5 9" id="KW-0812">Transmembrane</keyword>
<dbReference type="Proteomes" id="UP001217918">
    <property type="component" value="Unassembled WGS sequence"/>
</dbReference>
<comment type="function">
    <text evidence="1">Involved in the import of GDP-mannose from the cytoplasm into the Golgi lumen.</text>
</comment>
<feature type="transmembrane region" description="Helical" evidence="9">
    <location>
        <begin position="170"/>
        <end position="190"/>
    </location>
</feature>
<feature type="region of interest" description="Disordered" evidence="8">
    <location>
        <begin position="1"/>
        <end position="81"/>
    </location>
</feature>
<protein>
    <recommendedName>
        <fullName evidence="10">Sugar phosphate transporter domain-containing protein</fullName>
    </recommendedName>
</protein>
<feature type="transmembrane region" description="Helical" evidence="9">
    <location>
        <begin position="133"/>
        <end position="150"/>
    </location>
</feature>
<feature type="compositionally biased region" description="Polar residues" evidence="8">
    <location>
        <begin position="7"/>
        <end position="23"/>
    </location>
</feature>
<dbReference type="EMBL" id="JAQQPM010000005">
    <property type="protein sequence ID" value="KAK2071467.1"/>
    <property type="molecule type" value="Genomic_DNA"/>
</dbReference>
<dbReference type="GO" id="GO:0005789">
    <property type="term" value="C:endoplasmic reticulum membrane"/>
    <property type="evidence" value="ECO:0007669"/>
    <property type="project" value="UniProtKB-SubCell"/>
</dbReference>
<comment type="caution">
    <text evidence="11">The sequence shown here is derived from an EMBL/GenBank/DDBJ whole genome shotgun (WGS) entry which is preliminary data.</text>
</comment>
<name>A0AAD9I704_9PEZI</name>
<keyword evidence="7 9" id="KW-0472">Membrane</keyword>
<evidence type="ECO:0000256" key="7">
    <source>
        <dbReference type="ARBA" id="ARBA00023136"/>
    </source>
</evidence>
<feature type="compositionally biased region" description="Basic and acidic residues" evidence="8">
    <location>
        <begin position="479"/>
        <end position="488"/>
    </location>
</feature>
<evidence type="ECO:0000256" key="5">
    <source>
        <dbReference type="ARBA" id="ARBA00022692"/>
    </source>
</evidence>
<gene>
    <name evidence="11" type="ORF">P8C59_005889</name>
</gene>
<feature type="region of interest" description="Disordered" evidence="8">
    <location>
        <begin position="467"/>
        <end position="516"/>
    </location>
</feature>
<proteinExistence type="inferred from homology"/>
<dbReference type="Gene3D" id="1.10.3730.20">
    <property type="match status" value="1"/>
</dbReference>
<sequence>MRHDGSSAWNLSFYTPTSLNRASNPRPIPEERSESVAVGKEKFPDFDAASLGPGTTTQRHAGHVSGSEASPPNEGWTPRRASHGIWSATDDQAKAGAYGHRRQRSITSAIRHLRSGSVSQNAHEIADALRAPISYKLIFLCVAWYCSSALTNTSSKSILTAFDKPATLTLVQFALLSIYCMLSSWLSSVFPRLRDTVPALKYPIRAPSRDVIAGTLPLAAFQIGGHLLSAAATSKMPVSLGNILLTRPADVCALLATVIFVSQNIFSKKLFNEAARAEEAGVATQLRKLDKLNLLCYSSALAFILTLPIWLWSEGIDIVGDFLWDGSVDLVQAPNSFDHGRLTIEFIFNGTFHFSQNILAFVLLSMVSPVTYSVASLLKRVFVIIVAILWFRSPTTTLQAVGIALTFLGLYLYDRSSDKNKADQRARNLTVTKGSQPLLPVSAGQALAASQGTSVMERPVSDSHATTAYANGHSIPIGDDIKKSDGRNHVRGASHSGWLPKQEATWPLRRDGKATA</sequence>
<feature type="transmembrane region" description="Helical" evidence="9">
    <location>
        <begin position="294"/>
        <end position="313"/>
    </location>
</feature>
<feature type="transmembrane region" description="Helical" evidence="9">
    <location>
        <begin position="346"/>
        <end position="364"/>
    </location>
</feature>
<feature type="transmembrane region" description="Helical" evidence="9">
    <location>
        <begin position="211"/>
        <end position="232"/>
    </location>
</feature>
<evidence type="ECO:0000256" key="3">
    <source>
        <dbReference type="ARBA" id="ARBA00010425"/>
    </source>
</evidence>
<organism evidence="11 12">
    <name type="scientific">Phyllachora maydis</name>
    <dbReference type="NCBI Taxonomy" id="1825666"/>
    <lineage>
        <taxon>Eukaryota</taxon>
        <taxon>Fungi</taxon>
        <taxon>Dikarya</taxon>
        <taxon>Ascomycota</taxon>
        <taxon>Pezizomycotina</taxon>
        <taxon>Sordariomycetes</taxon>
        <taxon>Sordariomycetidae</taxon>
        <taxon>Phyllachorales</taxon>
        <taxon>Phyllachoraceae</taxon>
        <taxon>Phyllachora</taxon>
    </lineage>
</organism>
<reference evidence="11" key="1">
    <citation type="journal article" date="2023" name="Mol. Plant Microbe Interact.">
        <title>Elucidating the Obligate Nature and Biological Capacity of an Invasive Fungal Corn Pathogen.</title>
        <authorList>
            <person name="MacCready J.S."/>
            <person name="Roggenkamp E.M."/>
            <person name="Gdanetz K."/>
            <person name="Chilvers M.I."/>
        </authorList>
    </citation>
    <scope>NUCLEOTIDE SEQUENCE</scope>
    <source>
        <strain evidence="11">PM02</strain>
    </source>
</reference>
<evidence type="ECO:0000313" key="11">
    <source>
        <dbReference type="EMBL" id="KAK2071467.1"/>
    </source>
</evidence>
<dbReference type="InterPro" id="IPR004853">
    <property type="entry name" value="Sugar_P_trans_dom"/>
</dbReference>
<evidence type="ECO:0000256" key="8">
    <source>
        <dbReference type="SAM" id="MobiDB-lite"/>
    </source>
</evidence>
<comment type="subcellular location">
    <subcellularLocation>
        <location evidence="2">Endoplasmic reticulum membrane</location>
        <topology evidence="2">Multi-pass membrane protein</topology>
    </subcellularLocation>
</comment>
<dbReference type="Pfam" id="PF03151">
    <property type="entry name" value="TPT"/>
    <property type="match status" value="2"/>
</dbReference>
<evidence type="ECO:0000256" key="9">
    <source>
        <dbReference type="SAM" id="Phobius"/>
    </source>
</evidence>
<dbReference type="InterPro" id="IPR050186">
    <property type="entry name" value="TPT_transporter"/>
</dbReference>
<accession>A0AAD9I704</accession>